<feature type="transmembrane region" description="Helical" evidence="1">
    <location>
        <begin position="62"/>
        <end position="79"/>
    </location>
</feature>
<name>A0A1W1BW55_9ZZZZ</name>
<keyword evidence="1" id="KW-0812">Transmembrane</keyword>
<accession>A0A1W1BW55</accession>
<dbReference type="Pfam" id="PF13160">
    <property type="entry name" value="DUF3995"/>
    <property type="match status" value="1"/>
</dbReference>
<gene>
    <name evidence="2" type="ORF">MNB_SM-4-1116</name>
</gene>
<reference evidence="2" key="1">
    <citation type="submission" date="2016-10" db="EMBL/GenBank/DDBJ databases">
        <authorList>
            <person name="de Groot N.N."/>
        </authorList>
    </citation>
    <scope>NUCLEOTIDE SEQUENCE</scope>
</reference>
<sequence length="122" mass="13931">MYWALGGTVGLDKVIPTKDAKALLSPGKFLTASVGLLILCFAFLAYLLNFQSSNTMPYFTEVMYAGWFLSLIFLLRFIGDFNMLGLFKKIKSTTFANYDTKYFMPLTLFWSITFALTTYYAR</sequence>
<evidence type="ECO:0000256" key="1">
    <source>
        <dbReference type="SAM" id="Phobius"/>
    </source>
</evidence>
<keyword evidence="1" id="KW-1133">Transmembrane helix</keyword>
<dbReference type="InterPro" id="IPR025058">
    <property type="entry name" value="DUF3995"/>
</dbReference>
<keyword evidence="1" id="KW-0472">Membrane</keyword>
<dbReference type="EMBL" id="FPHF01000042">
    <property type="protein sequence ID" value="SFV57735.1"/>
    <property type="molecule type" value="Genomic_DNA"/>
</dbReference>
<feature type="transmembrane region" description="Helical" evidence="1">
    <location>
        <begin position="29"/>
        <end position="50"/>
    </location>
</feature>
<proteinExistence type="predicted"/>
<protein>
    <submittedName>
        <fullName evidence="2">Uncharacterized protein</fullName>
    </submittedName>
</protein>
<dbReference type="AlphaFoldDB" id="A0A1W1BW55"/>
<organism evidence="2">
    <name type="scientific">hydrothermal vent metagenome</name>
    <dbReference type="NCBI Taxonomy" id="652676"/>
    <lineage>
        <taxon>unclassified sequences</taxon>
        <taxon>metagenomes</taxon>
        <taxon>ecological metagenomes</taxon>
    </lineage>
</organism>
<feature type="transmembrane region" description="Helical" evidence="1">
    <location>
        <begin position="102"/>
        <end position="121"/>
    </location>
</feature>
<evidence type="ECO:0000313" key="2">
    <source>
        <dbReference type="EMBL" id="SFV57735.1"/>
    </source>
</evidence>